<keyword evidence="1" id="KW-0472">Membrane</keyword>
<gene>
    <name evidence="2" type="ORF">METZ01_LOCUS4903</name>
</gene>
<accession>A0A381NC78</accession>
<evidence type="ECO:0000256" key="1">
    <source>
        <dbReference type="SAM" id="Phobius"/>
    </source>
</evidence>
<name>A0A381NC78_9ZZZZ</name>
<sequence>MLFIYEYRLFAVVVLCIIEIYFAGRRFVYIAGAK</sequence>
<reference evidence="2" key="1">
    <citation type="submission" date="2018-05" db="EMBL/GenBank/DDBJ databases">
        <authorList>
            <person name="Lanie J.A."/>
            <person name="Ng W.-L."/>
            <person name="Kazmierczak K.M."/>
            <person name="Andrzejewski T.M."/>
            <person name="Davidsen T.M."/>
            <person name="Wayne K.J."/>
            <person name="Tettelin H."/>
            <person name="Glass J.I."/>
            <person name="Rusch D."/>
            <person name="Podicherti R."/>
            <person name="Tsui H.-C.T."/>
            <person name="Winkler M.E."/>
        </authorList>
    </citation>
    <scope>NUCLEOTIDE SEQUENCE</scope>
</reference>
<feature type="transmembrane region" description="Helical" evidence="1">
    <location>
        <begin position="6"/>
        <end position="24"/>
    </location>
</feature>
<organism evidence="2">
    <name type="scientific">marine metagenome</name>
    <dbReference type="NCBI Taxonomy" id="408172"/>
    <lineage>
        <taxon>unclassified sequences</taxon>
        <taxon>metagenomes</taxon>
        <taxon>ecological metagenomes</taxon>
    </lineage>
</organism>
<dbReference type="AlphaFoldDB" id="A0A381NC78"/>
<evidence type="ECO:0000313" key="2">
    <source>
        <dbReference type="EMBL" id="SUZ52049.1"/>
    </source>
</evidence>
<proteinExistence type="predicted"/>
<protein>
    <submittedName>
        <fullName evidence="2">Uncharacterized protein</fullName>
    </submittedName>
</protein>
<dbReference type="EMBL" id="UINC01000254">
    <property type="protein sequence ID" value="SUZ52049.1"/>
    <property type="molecule type" value="Genomic_DNA"/>
</dbReference>
<keyword evidence="1" id="KW-1133">Transmembrane helix</keyword>
<keyword evidence="1" id="KW-0812">Transmembrane</keyword>